<feature type="domain" description="Peptidase A1" evidence="5">
    <location>
        <begin position="56"/>
        <end position="367"/>
    </location>
</feature>
<dbReference type="InterPro" id="IPR034164">
    <property type="entry name" value="Pepsin-like_dom"/>
</dbReference>
<proteinExistence type="inferred from homology"/>
<feature type="compositionally biased region" description="Polar residues" evidence="3">
    <location>
        <begin position="390"/>
        <end position="404"/>
    </location>
</feature>
<dbReference type="Pfam" id="PF00026">
    <property type="entry name" value="Asp"/>
    <property type="match status" value="1"/>
</dbReference>
<dbReference type="GO" id="GO:0004190">
    <property type="term" value="F:aspartic-type endopeptidase activity"/>
    <property type="evidence" value="ECO:0007669"/>
    <property type="project" value="InterPro"/>
</dbReference>
<gene>
    <name evidence="6" type="ORF">EVG20_g11675</name>
</gene>
<dbReference type="EMBL" id="SEOQ01001963">
    <property type="protein sequence ID" value="TFY50175.1"/>
    <property type="molecule type" value="Genomic_DNA"/>
</dbReference>
<organism evidence="6 7">
    <name type="scientific">Dentipellis fragilis</name>
    <dbReference type="NCBI Taxonomy" id="205917"/>
    <lineage>
        <taxon>Eukaryota</taxon>
        <taxon>Fungi</taxon>
        <taxon>Dikarya</taxon>
        <taxon>Basidiomycota</taxon>
        <taxon>Agaricomycotina</taxon>
        <taxon>Agaricomycetes</taxon>
        <taxon>Russulales</taxon>
        <taxon>Hericiaceae</taxon>
        <taxon>Dentipellis</taxon>
    </lineage>
</organism>
<dbReference type="GO" id="GO:0006508">
    <property type="term" value="P:proteolysis"/>
    <property type="evidence" value="ECO:0007669"/>
    <property type="project" value="InterPro"/>
</dbReference>
<feature type="active site" evidence="2">
    <location>
        <position position="74"/>
    </location>
</feature>
<feature type="signal peptide" evidence="4">
    <location>
        <begin position="1"/>
        <end position="18"/>
    </location>
</feature>
<dbReference type="InterPro" id="IPR033121">
    <property type="entry name" value="PEPTIDASE_A1"/>
</dbReference>
<dbReference type="Gene3D" id="2.40.70.10">
    <property type="entry name" value="Acid Proteases"/>
    <property type="match status" value="2"/>
</dbReference>
<keyword evidence="4" id="KW-0732">Signal</keyword>
<comment type="caution">
    <text evidence="6">The sequence shown here is derived from an EMBL/GenBank/DDBJ whole genome shotgun (WGS) entry which is preliminary data.</text>
</comment>
<accession>A0A4Y9XJQ9</accession>
<evidence type="ECO:0000259" key="5">
    <source>
        <dbReference type="PROSITE" id="PS51767"/>
    </source>
</evidence>
<dbReference type="AlphaFoldDB" id="A0A4Y9XJQ9"/>
<feature type="region of interest" description="Disordered" evidence="3">
    <location>
        <begin position="387"/>
        <end position="419"/>
    </location>
</feature>
<evidence type="ECO:0000256" key="4">
    <source>
        <dbReference type="SAM" id="SignalP"/>
    </source>
</evidence>
<evidence type="ECO:0000313" key="7">
    <source>
        <dbReference type="Proteomes" id="UP000298327"/>
    </source>
</evidence>
<dbReference type="Proteomes" id="UP000298327">
    <property type="component" value="Unassembled WGS sequence"/>
</dbReference>
<evidence type="ECO:0000256" key="1">
    <source>
        <dbReference type="ARBA" id="ARBA00007447"/>
    </source>
</evidence>
<evidence type="ECO:0000313" key="6">
    <source>
        <dbReference type="EMBL" id="TFY50175.1"/>
    </source>
</evidence>
<evidence type="ECO:0000256" key="2">
    <source>
        <dbReference type="PIRSR" id="PIRSR601461-1"/>
    </source>
</evidence>
<keyword evidence="7" id="KW-1185">Reference proteome</keyword>
<dbReference type="CDD" id="cd05471">
    <property type="entry name" value="pepsin_like"/>
    <property type="match status" value="1"/>
</dbReference>
<dbReference type="SUPFAM" id="SSF50630">
    <property type="entry name" value="Acid proteases"/>
    <property type="match status" value="1"/>
</dbReference>
<evidence type="ECO:0000256" key="3">
    <source>
        <dbReference type="SAM" id="MobiDB-lite"/>
    </source>
</evidence>
<dbReference type="InterPro" id="IPR021109">
    <property type="entry name" value="Peptidase_aspartic_dom_sf"/>
</dbReference>
<feature type="chain" id="PRO_5021373707" description="Peptidase A1 domain-containing protein" evidence="4">
    <location>
        <begin position="19"/>
        <end position="494"/>
    </location>
</feature>
<feature type="active site" evidence="2">
    <location>
        <position position="260"/>
    </location>
</feature>
<feature type="region of interest" description="Disordered" evidence="3">
    <location>
        <begin position="468"/>
        <end position="494"/>
    </location>
</feature>
<name>A0A4Y9XJQ9_9AGAM</name>
<protein>
    <recommendedName>
        <fullName evidence="5">Peptidase A1 domain-containing protein</fullName>
    </recommendedName>
</protein>
<comment type="similarity">
    <text evidence="1">Belongs to the peptidase A1 family.</text>
</comment>
<dbReference type="PANTHER" id="PTHR47966:SF75">
    <property type="entry name" value="ENDOPEPTIDASE (CTSD), PUTATIVE (AFU_ORTHOLOGUE AFUA_4G07040)-RELATED"/>
    <property type="match status" value="1"/>
</dbReference>
<reference evidence="6 7" key="1">
    <citation type="submission" date="2019-02" db="EMBL/GenBank/DDBJ databases">
        <title>Genome sequencing of the rare red list fungi Dentipellis fragilis.</title>
        <authorList>
            <person name="Buettner E."/>
            <person name="Kellner H."/>
        </authorList>
    </citation>
    <scope>NUCLEOTIDE SEQUENCE [LARGE SCALE GENOMIC DNA]</scope>
    <source>
        <strain evidence="6 7">DSM 105465</strain>
    </source>
</reference>
<dbReference type="OrthoDB" id="2747330at2759"/>
<feature type="compositionally biased region" description="Basic and acidic residues" evidence="3">
    <location>
        <begin position="479"/>
        <end position="488"/>
    </location>
</feature>
<dbReference type="PROSITE" id="PS51767">
    <property type="entry name" value="PEPTIDASE_A1"/>
    <property type="match status" value="1"/>
</dbReference>
<feature type="compositionally biased region" description="Low complexity" evidence="3">
    <location>
        <begin position="408"/>
        <end position="419"/>
    </location>
</feature>
<dbReference type="InterPro" id="IPR001461">
    <property type="entry name" value="Aspartic_peptidase_A1"/>
</dbReference>
<sequence>GLLAAVVVALYACDDAAAAPTAFPIINGESDNSTIASRAPVSLRIPLTPVGEDLYYIASADIGTNPRPFNLVMDTGTSDFWVYAEACPQRGRHNGVSPAASPQMLVDPASRWSILYNEQSRASGIMARDTIHFGGVSVPGYLFGMAGSASGIITQSIEDGLLGFAPQRGSRMGIPSMAQVLARNGVIPAPITGWFLSRRRDGGRGGELALGTPNEAKFKVETLTPPIPNIGGIYWSVPVTGAKINGVPIPAVGNIAAVLDSATTLILMPHHDATAINQQLRAIYDATTENFYIPCNTNLQVSFTIDNQDWAIDPRDLVATRRMRPDGYCQSNIQGASDLSNTWMLGATFMKNVYAVMNYDTDEIQLARIYCTVKEYLDEWKNGVMRELPKSSTGDATGSYSPETATMHPTASSPTHPASLSPPPLLRLALLLVPASALARLPPSLPQCTRIPSAHAHAHCHMHAHRWRPTPLSSLPNQHAEKTKDARDGTAAAA</sequence>
<dbReference type="PRINTS" id="PR00792">
    <property type="entry name" value="PEPSIN"/>
</dbReference>
<dbReference type="PANTHER" id="PTHR47966">
    <property type="entry name" value="BETA-SITE APP-CLEAVING ENZYME, ISOFORM A-RELATED"/>
    <property type="match status" value="1"/>
</dbReference>
<feature type="non-terminal residue" evidence="6">
    <location>
        <position position="1"/>
    </location>
</feature>